<dbReference type="STRING" id="298654.FraEuI1c_6959"/>
<evidence type="ECO:0000313" key="2">
    <source>
        <dbReference type="Proteomes" id="UP000002484"/>
    </source>
</evidence>
<reference evidence="1 2" key="1">
    <citation type="submission" date="2010-10" db="EMBL/GenBank/DDBJ databases">
        <title>Complete sequence of Frankia sp. EuI1c.</title>
        <authorList>
            <consortium name="US DOE Joint Genome Institute"/>
            <person name="Lucas S."/>
            <person name="Copeland A."/>
            <person name="Lapidus A."/>
            <person name="Cheng J.-F."/>
            <person name="Bruce D."/>
            <person name="Goodwin L."/>
            <person name="Pitluck S."/>
            <person name="Chertkov O."/>
            <person name="Detter J.C."/>
            <person name="Han C."/>
            <person name="Tapia R."/>
            <person name="Land M."/>
            <person name="Hauser L."/>
            <person name="Jeffries C."/>
            <person name="Kyrpides N."/>
            <person name="Ivanova N."/>
            <person name="Mikhailova N."/>
            <person name="Beauchemin N."/>
            <person name="Sen A."/>
            <person name="Sur S.A."/>
            <person name="Gtari M."/>
            <person name="Wall L."/>
            <person name="Tisa L."/>
            <person name="Woyke T."/>
        </authorList>
    </citation>
    <scope>NUCLEOTIDE SEQUENCE [LARGE SCALE GENOMIC DNA]</scope>
    <source>
        <strain evidence="2">DSM 45817 / CECT 9037 / EuI1c</strain>
    </source>
</reference>
<evidence type="ECO:0000313" key="1">
    <source>
        <dbReference type="EMBL" id="ADP84927.1"/>
    </source>
</evidence>
<sequence length="229" mass="24867">MPTPPENPDGVVPRAEIHLDINPPDDFTYQVPIPDDLDTDEWDEGGTGYFHHTWRISGVTREQAAQVIRAESALVRLLATTATSPAEFDDLARELEESTADDSTWLDEESNPDAANVDITELAGLEIGVSGLVHVIAAIGGWPAASCRGHINEPIWADWPVVYFAATEDLVREMGPSVAESGCGFSNDPDRPELLILEGPSILEIMMLAERLLEAERSSGLAQGRPGDR</sequence>
<protein>
    <submittedName>
        <fullName evidence="1">Uncharacterized protein</fullName>
    </submittedName>
</protein>
<dbReference type="KEGG" id="fri:FraEuI1c_6959"/>
<name>E3IVZ9_PSEI1</name>
<proteinExistence type="predicted"/>
<dbReference type="InParanoid" id="E3IVZ9"/>
<dbReference type="HOGENOM" id="CLU_1208334_0_0_11"/>
<dbReference type="RefSeq" id="WP_013428038.1">
    <property type="nucleotide sequence ID" value="NC_014666.1"/>
</dbReference>
<dbReference type="Proteomes" id="UP000002484">
    <property type="component" value="Chromosome"/>
</dbReference>
<dbReference type="AlphaFoldDB" id="E3IVZ9"/>
<gene>
    <name evidence="1" type="ordered locus">FraEuI1c_6959</name>
</gene>
<keyword evidence="2" id="KW-1185">Reference proteome</keyword>
<organism evidence="1 2">
    <name type="scientific">Pseudofrankia inefficax (strain DSM 45817 / CECT 9037 / DDB 130130 / EuI1c)</name>
    <name type="common">Frankia inefficax</name>
    <dbReference type="NCBI Taxonomy" id="298654"/>
    <lineage>
        <taxon>Bacteria</taxon>
        <taxon>Bacillati</taxon>
        <taxon>Actinomycetota</taxon>
        <taxon>Actinomycetes</taxon>
        <taxon>Frankiales</taxon>
        <taxon>Frankiaceae</taxon>
        <taxon>Pseudofrankia</taxon>
    </lineage>
</organism>
<dbReference type="OrthoDB" id="4196288at2"/>
<accession>E3IVZ9</accession>
<dbReference type="eggNOG" id="ENOG50323EE">
    <property type="taxonomic scope" value="Bacteria"/>
</dbReference>
<dbReference type="EMBL" id="CP002299">
    <property type="protein sequence ID" value="ADP84927.1"/>
    <property type="molecule type" value="Genomic_DNA"/>
</dbReference>